<dbReference type="OrthoDB" id="7507676at2"/>
<keyword evidence="4" id="KW-1185">Reference proteome</keyword>
<dbReference type="AlphaFoldDB" id="A0A1D7U2K1"/>
<dbReference type="GO" id="GO:0051920">
    <property type="term" value="F:peroxiredoxin activity"/>
    <property type="evidence" value="ECO:0007669"/>
    <property type="project" value="InterPro"/>
</dbReference>
<proteinExistence type="predicted"/>
<evidence type="ECO:0000313" key="4">
    <source>
        <dbReference type="Proteomes" id="UP000094969"/>
    </source>
</evidence>
<dbReference type="Proteomes" id="UP000094969">
    <property type="component" value="Chromosome"/>
</dbReference>
<dbReference type="STRING" id="1526658.BHK69_15020"/>
<accession>A0A1D7U2K1</accession>
<dbReference type="InterPro" id="IPR003779">
    <property type="entry name" value="CMD-like"/>
</dbReference>
<dbReference type="SUPFAM" id="SSF69118">
    <property type="entry name" value="AhpD-like"/>
    <property type="match status" value="1"/>
</dbReference>
<feature type="domain" description="Carboxymuconolactone decarboxylase-like" evidence="2">
    <location>
        <begin position="45"/>
        <end position="129"/>
    </location>
</feature>
<evidence type="ECO:0000313" key="3">
    <source>
        <dbReference type="EMBL" id="AOO81591.1"/>
    </source>
</evidence>
<dbReference type="KEGG" id="bvv:BHK69_15020"/>
<dbReference type="InterPro" id="IPR029032">
    <property type="entry name" value="AhpD-like"/>
</dbReference>
<sequence>MKLVSAALISLGTLTAAIAETGSGPARASTPASILSSADVRSVAPALDKYTQDNLLGDLWKRPGLSPRDRSIVTLSVLIARSQTIEMPFHLALALDNGVKPAEISEIITHLAFYSGWGNATAAVAVAKDIFAQRGVRPDQLPPASPTPLPLDQASEQNRATRVQADVGPISQGLVNDTGRLLFNDLWLRPDLAPRDRSLVTVSSLIAGGQVAQIPYHLGRAMDNGLTQEQASEVISHIAFYAGWPNAFSTVPVAKTVFESRKK</sequence>
<organism evidence="3 4">
    <name type="scientific">Bosea vaviloviae</name>
    <dbReference type="NCBI Taxonomy" id="1526658"/>
    <lineage>
        <taxon>Bacteria</taxon>
        <taxon>Pseudomonadati</taxon>
        <taxon>Pseudomonadota</taxon>
        <taxon>Alphaproteobacteria</taxon>
        <taxon>Hyphomicrobiales</taxon>
        <taxon>Boseaceae</taxon>
        <taxon>Bosea</taxon>
    </lineage>
</organism>
<dbReference type="InterPro" id="IPR052512">
    <property type="entry name" value="4CMD/NDH-1_regulator"/>
</dbReference>
<dbReference type="Pfam" id="PF02627">
    <property type="entry name" value="CMD"/>
    <property type="match status" value="2"/>
</dbReference>
<dbReference type="Gene3D" id="1.20.1290.10">
    <property type="entry name" value="AhpD-like"/>
    <property type="match status" value="1"/>
</dbReference>
<keyword evidence="1" id="KW-0732">Signal</keyword>
<feature type="domain" description="Carboxymuconolactone decarboxylase-like" evidence="2">
    <location>
        <begin position="180"/>
        <end position="255"/>
    </location>
</feature>
<dbReference type="PANTHER" id="PTHR33570">
    <property type="entry name" value="4-CARBOXYMUCONOLACTONE DECARBOXYLASE FAMILY PROTEIN"/>
    <property type="match status" value="1"/>
</dbReference>
<gene>
    <name evidence="3" type="ORF">BHK69_15020</name>
</gene>
<evidence type="ECO:0000259" key="2">
    <source>
        <dbReference type="Pfam" id="PF02627"/>
    </source>
</evidence>
<evidence type="ECO:0000256" key="1">
    <source>
        <dbReference type="SAM" id="SignalP"/>
    </source>
</evidence>
<feature type="signal peptide" evidence="1">
    <location>
        <begin position="1"/>
        <end position="19"/>
    </location>
</feature>
<reference evidence="3 4" key="1">
    <citation type="journal article" date="2015" name="Antonie Van Leeuwenhoek">
        <title>Bosea vaviloviae sp. nov., a new species of slow-growing rhizobia isolated from nodules of the relict species Vavilovia formosa (Stev.) Fed.</title>
        <authorList>
            <person name="Safronova V.I."/>
            <person name="Kuznetsova I.G."/>
            <person name="Sazanova A.L."/>
            <person name="Kimeklis A.K."/>
            <person name="Belimov A.A."/>
            <person name="Andronov E.E."/>
            <person name="Pinaev A.G."/>
            <person name="Chizhevskaya E.P."/>
            <person name="Pukhaev A.R."/>
            <person name="Popov K.P."/>
            <person name="Willems A."/>
            <person name="Tikhonovich I.A."/>
        </authorList>
    </citation>
    <scope>NUCLEOTIDE SEQUENCE [LARGE SCALE GENOMIC DNA]</scope>
    <source>
        <strain evidence="3 4">Vaf18</strain>
    </source>
</reference>
<dbReference type="PANTHER" id="PTHR33570:SF9">
    <property type="entry name" value="BLL4600 PROTEIN"/>
    <property type="match status" value="1"/>
</dbReference>
<dbReference type="EMBL" id="CP017147">
    <property type="protein sequence ID" value="AOO81591.1"/>
    <property type="molecule type" value="Genomic_DNA"/>
</dbReference>
<feature type="chain" id="PRO_5009099937" evidence="1">
    <location>
        <begin position="20"/>
        <end position="263"/>
    </location>
</feature>
<dbReference type="RefSeq" id="WP_069690803.1">
    <property type="nucleotide sequence ID" value="NZ_CP017147.1"/>
</dbReference>
<name>A0A1D7U2K1_9HYPH</name>
<protein>
    <submittedName>
        <fullName evidence="3">4-carboxymuconolactone decarboxylase</fullName>
    </submittedName>
</protein>